<feature type="transmembrane region" description="Helical" evidence="1">
    <location>
        <begin position="49"/>
        <end position="82"/>
    </location>
</feature>
<organism evidence="3">
    <name type="scientific">Alloyangia mangrovi</name>
    <dbReference type="NCBI Taxonomy" id="1779329"/>
    <lineage>
        <taxon>Bacteria</taxon>
        <taxon>Pseudomonadati</taxon>
        <taxon>Pseudomonadota</taxon>
        <taxon>Alphaproteobacteria</taxon>
        <taxon>Rhodobacterales</taxon>
        <taxon>Roseobacteraceae</taxon>
        <taxon>Alloyangia</taxon>
    </lineage>
</organism>
<dbReference type="InterPro" id="IPR010331">
    <property type="entry name" value="ExoD"/>
</dbReference>
<feature type="transmembrane region" description="Helical" evidence="1">
    <location>
        <begin position="141"/>
        <end position="162"/>
    </location>
</feature>
<dbReference type="AlphaFoldDB" id="A0A2A3JVT0"/>
<dbReference type="PIRSF" id="PIRSF033239">
    <property type="entry name" value="ExoD"/>
    <property type="match status" value="1"/>
</dbReference>
<sequence>MSSAAAPETVAGSSTDRPVGEIVDRLQKAAQDPRVSLRDMVESFGESSFIPALMVPALLVVSPLSGIPLFSTLCGLLIAFIAGQMLISRRHLWLPEFLMARSFDGAKARKGLGKLRGLGDWLDRNARSRLRLMTAGPMRKLLQAVCLLCGLAMPFLELVPFSSSILGLTVLCFATALLVRDGLFATIGCVTLAAAVLVPLMIAGVI</sequence>
<evidence type="ECO:0000313" key="4">
    <source>
        <dbReference type="Proteomes" id="UP000217448"/>
    </source>
</evidence>
<evidence type="ECO:0000313" key="3">
    <source>
        <dbReference type="EMBL" id="PBD19218.1"/>
    </source>
</evidence>
<keyword evidence="1" id="KW-0472">Membrane</keyword>
<dbReference type="Proteomes" id="UP000217448">
    <property type="component" value="Unassembled WGS sequence"/>
</dbReference>
<reference evidence="3" key="1">
    <citation type="submission" date="2017-09" db="EMBL/GenBank/DDBJ databases">
        <title>Yangia sp. SAOS 153D whole genome sequencing.</title>
        <authorList>
            <person name="Verma A."/>
            <person name="Krishnamurthi S."/>
        </authorList>
    </citation>
    <scope>NUCLEOTIDE SEQUENCE [LARGE SCALE GENOMIC DNA]</scope>
    <source>
        <strain evidence="3">SAOS 153D</strain>
    </source>
</reference>
<accession>A0A2A3JVT0</accession>
<protein>
    <submittedName>
        <fullName evidence="2">Exopolysaccharide biosynthesis protein</fullName>
    </submittedName>
    <submittedName>
        <fullName evidence="3">Exopolysaccharide synthesis protein</fullName>
    </submittedName>
</protein>
<evidence type="ECO:0000313" key="2">
    <source>
        <dbReference type="EMBL" id="MCT4371222.1"/>
    </source>
</evidence>
<gene>
    <name evidence="2" type="ORF">CLG85_013200</name>
    <name evidence="3" type="ORF">CLG85_10525</name>
</gene>
<comment type="caution">
    <text evidence="3">The sequence shown here is derived from an EMBL/GenBank/DDBJ whole genome shotgun (WGS) entry which is preliminary data.</text>
</comment>
<dbReference type="Pfam" id="PF06055">
    <property type="entry name" value="ExoD"/>
    <property type="match status" value="1"/>
</dbReference>
<reference evidence="2" key="3">
    <citation type="submission" date="2024-05" db="EMBL/GenBank/DDBJ databases">
        <title>Yangia mangrovi SAOS 153D genome.</title>
        <authorList>
            <person name="Verma A."/>
            <person name="Pal Y."/>
            <person name="Sundharam S."/>
            <person name="Bisht B."/>
            <person name="Srinivasan K."/>
        </authorList>
    </citation>
    <scope>NUCLEOTIDE SEQUENCE</scope>
    <source>
        <strain evidence="2">SAOS 153D</strain>
    </source>
</reference>
<dbReference type="PANTHER" id="PTHR41795:SF1">
    <property type="entry name" value="EXOPOLYSACCHARIDE SYNTHESIS PROTEIN"/>
    <property type="match status" value="1"/>
</dbReference>
<feature type="transmembrane region" description="Helical" evidence="1">
    <location>
        <begin position="182"/>
        <end position="205"/>
    </location>
</feature>
<name>A0A2A3JVT0_9RHOB</name>
<keyword evidence="1" id="KW-1133">Transmembrane helix</keyword>
<dbReference type="RefSeq" id="WP_095882224.1">
    <property type="nucleotide sequence ID" value="NZ_NTHN02000022.1"/>
</dbReference>
<dbReference type="EMBL" id="NTHN01000154">
    <property type="protein sequence ID" value="PBD19218.1"/>
    <property type="molecule type" value="Genomic_DNA"/>
</dbReference>
<dbReference type="OrthoDB" id="7949130at2"/>
<dbReference type="PANTHER" id="PTHR41795">
    <property type="entry name" value="EXOPOLYSACCHARIDE SYNTHESIS PROTEIN"/>
    <property type="match status" value="1"/>
</dbReference>
<dbReference type="EMBL" id="NTHN02000022">
    <property type="protein sequence ID" value="MCT4371222.1"/>
    <property type="molecule type" value="Genomic_DNA"/>
</dbReference>
<evidence type="ECO:0000256" key="1">
    <source>
        <dbReference type="SAM" id="Phobius"/>
    </source>
</evidence>
<proteinExistence type="predicted"/>
<keyword evidence="1" id="KW-0812">Transmembrane</keyword>
<reference evidence="4" key="2">
    <citation type="submission" date="2023-07" db="EMBL/GenBank/DDBJ databases">
        <title>Yangia mangrovi SAOS 153D genome.</title>
        <authorList>
            <person name="Verma A."/>
            <person name="Pal Y."/>
            <person name="Sundharam S."/>
            <person name="Bisht B."/>
            <person name="Srinivasan K."/>
        </authorList>
    </citation>
    <scope>NUCLEOTIDE SEQUENCE [LARGE SCALE GENOMIC DNA]</scope>
    <source>
        <strain evidence="4">SAOS 153D</strain>
    </source>
</reference>
<keyword evidence="4" id="KW-1185">Reference proteome</keyword>